<dbReference type="SUPFAM" id="SSF55120">
    <property type="entry name" value="Pseudouridine synthase"/>
    <property type="match status" value="1"/>
</dbReference>
<evidence type="ECO:0000313" key="9">
    <source>
        <dbReference type="Proteomes" id="UP000256900"/>
    </source>
</evidence>
<feature type="active site" evidence="4">
    <location>
        <position position="156"/>
    </location>
</feature>
<evidence type="ECO:0000256" key="5">
    <source>
        <dbReference type="PROSITE-ProRule" id="PRU00182"/>
    </source>
</evidence>
<dbReference type="AlphaFoldDB" id="A0A3D9YPW4"/>
<evidence type="ECO:0000259" key="7">
    <source>
        <dbReference type="SMART" id="SM00363"/>
    </source>
</evidence>
<dbReference type="CDD" id="cd00165">
    <property type="entry name" value="S4"/>
    <property type="match status" value="1"/>
</dbReference>
<dbReference type="GO" id="GO:0000455">
    <property type="term" value="P:enzyme-directed rRNA pseudouridine synthesis"/>
    <property type="evidence" value="ECO:0007669"/>
    <property type="project" value="TreeGrafter"/>
</dbReference>
<dbReference type="InterPro" id="IPR006225">
    <property type="entry name" value="PsdUridine_synth_RluC/D"/>
</dbReference>
<evidence type="ECO:0000256" key="4">
    <source>
        <dbReference type="PIRSR" id="PIRSR606225-1"/>
    </source>
</evidence>
<dbReference type="NCBIfam" id="TIGR00005">
    <property type="entry name" value="rluA_subfam"/>
    <property type="match status" value="1"/>
</dbReference>
<evidence type="ECO:0000256" key="3">
    <source>
        <dbReference type="ARBA" id="ARBA00036882"/>
    </source>
</evidence>
<reference evidence="8 9" key="1">
    <citation type="submission" date="2018-08" db="EMBL/GenBank/DDBJ databases">
        <title>Genomic Encyclopedia of Type Strains, Phase IV (KMG-IV): sequencing the most valuable type-strain genomes for metagenomic binning, comparative biology and taxonomic classification.</title>
        <authorList>
            <person name="Goeker M."/>
        </authorList>
    </citation>
    <scope>NUCLEOTIDE SEQUENCE [LARGE SCALE GENOMIC DNA]</scope>
    <source>
        <strain evidence="8 9">BW863</strain>
    </source>
</reference>
<name>A0A3D9YPW4_9HYPH</name>
<comment type="catalytic activity">
    <reaction evidence="6">
        <text>a uridine in RNA = a pseudouridine in RNA</text>
        <dbReference type="Rhea" id="RHEA:48348"/>
        <dbReference type="Rhea" id="RHEA-COMP:12068"/>
        <dbReference type="Rhea" id="RHEA-COMP:12069"/>
        <dbReference type="ChEBI" id="CHEBI:65314"/>
        <dbReference type="ChEBI" id="CHEBI:65315"/>
    </reaction>
</comment>
<comment type="caution">
    <text evidence="8">The sequence shown here is derived from an EMBL/GenBank/DDBJ whole genome shotgun (WGS) entry which is preliminary data.</text>
</comment>
<gene>
    <name evidence="8" type="ORF">DES32_2766</name>
</gene>
<evidence type="ECO:0000256" key="1">
    <source>
        <dbReference type="ARBA" id="ARBA00010876"/>
    </source>
</evidence>
<dbReference type="SMART" id="SM00363">
    <property type="entry name" value="S4"/>
    <property type="match status" value="1"/>
</dbReference>
<comment type="similarity">
    <text evidence="1 6">Belongs to the pseudouridine synthase RluA family.</text>
</comment>
<dbReference type="Pfam" id="PF01479">
    <property type="entry name" value="S4"/>
    <property type="match status" value="1"/>
</dbReference>
<accession>A0A3D9YPW4</accession>
<dbReference type="Proteomes" id="UP000256900">
    <property type="component" value="Unassembled WGS sequence"/>
</dbReference>
<organism evidence="8 9">
    <name type="scientific">Methylovirgula ligni</name>
    <dbReference type="NCBI Taxonomy" id="569860"/>
    <lineage>
        <taxon>Bacteria</taxon>
        <taxon>Pseudomonadati</taxon>
        <taxon>Pseudomonadota</taxon>
        <taxon>Alphaproteobacteria</taxon>
        <taxon>Hyphomicrobiales</taxon>
        <taxon>Beijerinckiaceae</taxon>
        <taxon>Methylovirgula</taxon>
    </lineage>
</organism>
<dbReference type="InterPro" id="IPR020103">
    <property type="entry name" value="PsdUridine_synth_cat_dom_sf"/>
</dbReference>
<dbReference type="InterPro" id="IPR002942">
    <property type="entry name" value="S4_RNA-bd"/>
</dbReference>
<keyword evidence="5" id="KW-0694">RNA-binding</keyword>
<dbReference type="InterPro" id="IPR006145">
    <property type="entry name" value="PsdUridine_synth_RsuA/RluA"/>
</dbReference>
<comment type="catalytic activity">
    <reaction evidence="3">
        <text>uridine(1911/1915/1917) in 23S rRNA = pseudouridine(1911/1915/1917) in 23S rRNA</text>
        <dbReference type="Rhea" id="RHEA:42524"/>
        <dbReference type="Rhea" id="RHEA-COMP:10097"/>
        <dbReference type="Rhea" id="RHEA-COMP:10098"/>
        <dbReference type="ChEBI" id="CHEBI:65314"/>
        <dbReference type="ChEBI" id="CHEBI:65315"/>
        <dbReference type="EC" id="5.4.99.23"/>
    </reaction>
</comment>
<evidence type="ECO:0000313" key="8">
    <source>
        <dbReference type="EMBL" id="REF84656.1"/>
    </source>
</evidence>
<dbReference type="PROSITE" id="PS50889">
    <property type="entry name" value="S4"/>
    <property type="match status" value="1"/>
</dbReference>
<dbReference type="EMBL" id="QUMO01000004">
    <property type="protein sequence ID" value="REF84656.1"/>
    <property type="molecule type" value="Genomic_DNA"/>
</dbReference>
<protein>
    <recommendedName>
        <fullName evidence="6">Pseudouridine synthase</fullName>
        <ecNumber evidence="6">5.4.99.-</ecNumber>
    </recommendedName>
</protein>
<dbReference type="Pfam" id="PF00849">
    <property type="entry name" value="PseudoU_synth_2"/>
    <property type="match status" value="1"/>
</dbReference>
<keyword evidence="9" id="KW-1185">Reference proteome</keyword>
<dbReference type="SUPFAM" id="SSF55174">
    <property type="entry name" value="Alpha-L RNA-binding motif"/>
    <property type="match status" value="1"/>
</dbReference>
<proteinExistence type="inferred from homology"/>
<dbReference type="GO" id="GO:0003723">
    <property type="term" value="F:RNA binding"/>
    <property type="evidence" value="ECO:0007669"/>
    <property type="project" value="UniProtKB-KW"/>
</dbReference>
<dbReference type="InterPro" id="IPR006224">
    <property type="entry name" value="PsdUridine_synth_RluA-like_CS"/>
</dbReference>
<dbReference type="Gene3D" id="3.10.290.10">
    <property type="entry name" value="RNA-binding S4 domain"/>
    <property type="match status" value="1"/>
</dbReference>
<dbReference type="EC" id="5.4.99.-" evidence="6"/>
<evidence type="ECO:0000256" key="6">
    <source>
        <dbReference type="RuleBase" id="RU362028"/>
    </source>
</evidence>
<feature type="domain" description="RNA-binding S4" evidence="7">
    <location>
        <begin position="27"/>
        <end position="90"/>
    </location>
</feature>
<dbReference type="CDD" id="cd02869">
    <property type="entry name" value="PseudoU_synth_RluA_like"/>
    <property type="match status" value="1"/>
</dbReference>
<dbReference type="InterPro" id="IPR036986">
    <property type="entry name" value="S4_RNA-bd_sf"/>
</dbReference>
<dbReference type="Gene3D" id="3.30.2350.10">
    <property type="entry name" value="Pseudouridine synthase"/>
    <property type="match status" value="1"/>
</dbReference>
<keyword evidence="2 6" id="KW-0413">Isomerase</keyword>
<sequence>MNMSLTDSDAAAAETFAFAIDSEAAGRRLDAVLAARPEAQAAALSRTRLKALIEGGAVAVDGAPAQDAGQKVKAGQKVEVTVPPAEDPVPQGEAIPLSIVHEDAHLIVIDKPAGLVVHPAPGHSSGTLVNALIAHCGDSLSGIGGVRRPGIVHRLDKDTSGLIVAAKTDAAHKRLAKLFADHSEDALTREYLAFVWGVPERTAGTIDLPLGRHKVDREKMTVVRAGDGREAVTHWELLETYDGSDGKPVASLLRCRLETGRTHQIRAHLAHIGHPLLGDAVYGRGFKTKATRLGPKAQAALEKLGRQALHAGTLGFIHPVSAQKFLFERPLPADLAKLQKTLAAAA</sequence>
<comment type="function">
    <text evidence="6">Responsible for synthesis of pseudouridine from uracil.</text>
</comment>
<dbReference type="InterPro" id="IPR050188">
    <property type="entry name" value="RluA_PseudoU_synthase"/>
</dbReference>
<dbReference type="PROSITE" id="PS01129">
    <property type="entry name" value="PSI_RLU"/>
    <property type="match status" value="1"/>
</dbReference>
<dbReference type="PANTHER" id="PTHR21600:SF44">
    <property type="entry name" value="RIBOSOMAL LARGE SUBUNIT PSEUDOURIDINE SYNTHASE D"/>
    <property type="match status" value="1"/>
</dbReference>
<dbReference type="GO" id="GO:0160140">
    <property type="term" value="F:23S rRNA pseudouridine(1911/1915/1917) synthase activity"/>
    <property type="evidence" value="ECO:0007669"/>
    <property type="project" value="UniProtKB-EC"/>
</dbReference>
<dbReference type="PANTHER" id="PTHR21600">
    <property type="entry name" value="MITOCHONDRIAL RNA PSEUDOURIDINE SYNTHASE"/>
    <property type="match status" value="1"/>
</dbReference>
<evidence type="ECO:0000256" key="2">
    <source>
        <dbReference type="ARBA" id="ARBA00023235"/>
    </source>
</evidence>